<dbReference type="PANTHER" id="PTHR47723:SF13">
    <property type="entry name" value="PUTATIVE-RELATED"/>
    <property type="match status" value="1"/>
</dbReference>
<dbReference type="GO" id="GO:0004523">
    <property type="term" value="F:RNA-DNA hybrid ribonuclease activity"/>
    <property type="evidence" value="ECO:0007669"/>
    <property type="project" value="InterPro"/>
</dbReference>
<name>A0AAN8URL6_9MAGN</name>
<dbReference type="InterPro" id="IPR053151">
    <property type="entry name" value="RNase_H-like"/>
</dbReference>
<sequence length="95" mass="10431">MTAVGPEVLIGAGGLIKNDNGSWMVGFYSRIGLSDILAAELWGVWEGLNLARDRGLRKIELEFDSESLVKLLSEGVDKEKKKNRERAFGSCTSTE</sequence>
<dbReference type="PANTHER" id="PTHR47723">
    <property type="entry name" value="OS05G0353850 PROTEIN"/>
    <property type="match status" value="1"/>
</dbReference>
<evidence type="ECO:0000259" key="1">
    <source>
        <dbReference type="Pfam" id="PF13456"/>
    </source>
</evidence>
<dbReference type="Gene3D" id="3.30.420.10">
    <property type="entry name" value="Ribonuclease H-like superfamily/Ribonuclease H"/>
    <property type="match status" value="1"/>
</dbReference>
<dbReference type="AlphaFoldDB" id="A0AAN8URL6"/>
<gene>
    <name evidence="2" type="ORF">RJ641_012385</name>
</gene>
<dbReference type="InterPro" id="IPR036397">
    <property type="entry name" value="RNaseH_sf"/>
</dbReference>
<dbReference type="InterPro" id="IPR044730">
    <property type="entry name" value="RNase_H-like_dom_plant"/>
</dbReference>
<protein>
    <submittedName>
        <fullName evidence="2">Ribonuclease H domain</fullName>
    </submittedName>
</protein>
<dbReference type="SUPFAM" id="SSF53098">
    <property type="entry name" value="Ribonuclease H-like"/>
    <property type="match status" value="1"/>
</dbReference>
<feature type="domain" description="RNase H type-1" evidence="1">
    <location>
        <begin position="11"/>
        <end position="80"/>
    </location>
</feature>
<keyword evidence="3" id="KW-1185">Reference proteome</keyword>
<dbReference type="CDD" id="cd06222">
    <property type="entry name" value="RNase_H_like"/>
    <property type="match status" value="1"/>
</dbReference>
<dbReference type="Proteomes" id="UP001370490">
    <property type="component" value="Unassembled WGS sequence"/>
</dbReference>
<evidence type="ECO:0000313" key="3">
    <source>
        <dbReference type="Proteomes" id="UP001370490"/>
    </source>
</evidence>
<dbReference type="GO" id="GO:0003676">
    <property type="term" value="F:nucleic acid binding"/>
    <property type="evidence" value="ECO:0007669"/>
    <property type="project" value="InterPro"/>
</dbReference>
<comment type="caution">
    <text evidence="2">The sequence shown here is derived from an EMBL/GenBank/DDBJ whole genome shotgun (WGS) entry which is preliminary data.</text>
</comment>
<accession>A0AAN8URL6</accession>
<dbReference type="EMBL" id="JBAMMX010000019">
    <property type="protein sequence ID" value="KAK6921878.1"/>
    <property type="molecule type" value="Genomic_DNA"/>
</dbReference>
<proteinExistence type="predicted"/>
<evidence type="ECO:0000313" key="2">
    <source>
        <dbReference type="EMBL" id="KAK6921878.1"/>
    </source>
</evidence>
<dbReference type="Pfam" id="PF13456">
    <property type="entry name" value="RVT_3"/>
    <property type="match status" value="1"/>
</dbReference>
<organism evidence="2 3">
    <name type="scientific">Dillenia turbinata</name>
    <dbReference type="NCBI Taxonomy" id="194707"/>
    <lineage>
        <taxon>Eukaryota</taxon>
        <taxon>Viridiplantae</taxon>
        <taxon>Streptophyta</taxon>
        <taxon>Embryophyta</taxon>
        <taxon>Tracheophyta</taxon>
        <taxon>Spermatophyta</taxon>
        <taxon>Magnoliopsida</taxon>
        <taxon>eudicotyledons</taxon>
        <taxon>Gunneridae</taxon>
        <taxon>Pentapetalae</taxon>
        <taxon>Dilleniales</taxon>
        <taxon>Dilleniaceae</taxon>
        <taxon>Dillenia</taxon>
    </lineage>
</organism>
<dbReference type="InterPro" id="IPR002156">
    <property type="entry name" value="RNaseH_domain"/>
</dbReference>
<dbReference type="InterPro" id="IPR012337">
    <property type="entry name" value="RNaseH-like_sf"/>
</dbReference>
<reference evidence="2 3" key="1">
    <citation type="submission" date="2023-12" db="EMBL/GenBank/DDBJ databases">
        <title>A high-quality genome assembly for Dillenia turbinata (Dilleniales).</title>
        <authorList>
            <person name="Chanderbali A."/>
        </authorList>
    </citation>
    <scope>NUCLEOTIDE SEQUENCE [LARGE SCALE GENOMIC DNA]</scope>
    <source>
        <strain evidence="2">LSX21</strain>
        <tissue evidence="2">Leaf</tissue>
    </source>
</reference>